<keyword evidence="2" id="KW-0472">Membrane</keyword>
<dbReference type="RefSeq" id="WP_183410578.1">
    <property type="nucleotide sequence ID" value="NZ_JACHWY010000002.1"/>
</dbReference>
<keyword evidence="2" id="KW-0812">Transmembrane</keyword>
<dbReference type="Proteomes" id="UP000537130">
    <property type="component" value="Unassembled WGS sequence"/>
</dbReference>
<sequence>MTANEDSLFETLLDQWKRQKCLIAAVFILIVSVFGSLIVTLPSLYRSSTTILFGEGNIATSMVKSGAGNELEMRLGVIQQAVLSRSQLQEIITKFDLYSPWRGKASPELLIERMRKDIKIQKRTSTQPQWGQNSTYAITITYQGWDADVVAAVTNDLADRFRSENERIRISQASNTAAFIRQELEAARNEFINQELRINAFRNDHIGKLPEQQQMNLATLERLNADLRLNRERQLQMLKERSVLVASDSSSVDISGPLRLQKLKAELANLRTSYKETYPGILRLKNEIHSLSIELGIDPDASYIDKNEANAIDKTDLELNTLRQEERRLNDTIQATMRRIESAPKIDQQLKQFAYDYEIAKERYLSLQKKHQEAQLAESLEAEQNQQIRVVDAAIPAAFPAAPNKAALLLITLIVGLAVAGNAAFMSDQADRSFHSTASIRQFTNVPLLASINTIPARVDHIEASARNSVAAVSFLAVVVILSVVAYEAGKGAQNLVWILAG</sequence>
<feature type="coiled-coil region" evidence="1">
    <location>
        <begin position="312"/>
        <end position="377"/>
    </location>
</feature>
<gene>
    <name evidence="4" type="ORF">FHR99_002086</name>
</gene>
<feature type="coiled-coil region" evidence="1">
    <location>
        <begin position="170"/>
        <end position="237"/>
    </location>
</feature>
<dbReference type="InterPro" id="IPR032807">
    <property type="entry name" value="GNVR"/>
</dbReference>
<feature type="transmembrane region" description="Helical" evidence="2">
    <location>
        <begin position="406"/>
        <end position="425"/>
    </location>
</feature>
<keyword evidence="1" id="KW-0175">Coiled coil</keyword>
<evidence type="ECO:0000259" key="3">
    <source>
        <dbReference type="Pfam" id="PF13807"/>
    </source>
</evidence>
<evidence type="ECO:0000256" key="1">
    <source>
        <dbReference type="SAM" id="Coils"/>
    </source>
</evidence>
<dbReference type="PANTHER" id="PTHR32309">
    <property type="entry name" value="TYROSINE-PROTEIN KINASE"/>
    <property type="match status" value="1"/>
</dbReference>
<proteinExistence type="predicted"/>
<accession>A0A7W4W5P3</accession>
<organism evidence="4 5">
    <name type="scientific">Litorivivens lipolytica</name>
    <dbReference type="NCBI Taxonomy" id="1524264"/>
    <lineage>
        <taxon>Bacteria</taxon>
        <taxon>Pseudomonadati</taxon>
        <taxon>Pseudomonadota</taxon>
        <taxon>Gammaproteobacteria</taxon>
        <taxon>Litorivivens</taxon>
    </lineage>
</organism>
<evidence type="ECO:0000313" key="4">
    <source>
        <dbReference type="EMBL" id="MBB3047820.1"/>
    </source>
</evidence>
<reference evidence="4 5" key="1">
    <citation type="submission" date="2020-08" db="EMBL/GenBank/DDBJ databases">
        <title>Genomic Encyclopedia of Type Strains, Phase III (KMG-III): the genomes of soil and plant-associated and newly described type strains.</title>
        <authorList>
            <person name="Whitman W."/>
        </authorList>
    </citation>
    <scope>NUCLEOTIDE SEQUENCE [LARGE SCALE GENOMIC DNA]</scope>
    <source>
        <strain evidence="4 5">CECT 8654</strain>
    </source>
</reference>
<feature type="transmembrane region" description="Helical" evidence="2">
    <location>
        <begin position="468"/>
        <end position="487"/>
    </location>
</feature>
<dbReference type="InterPro" id="IPR050445">
    <property type="entry name" value="Bact_polysacc_biosynth/exp"/>
</dbReference>
<dbReference type="PANTHER" id="PTHR32309:SF13">
    <property type="entry name" value="FERRIC ENTEROBACTIN TRANSPORT PROTEIN FEPE"/>
    <property type="match status" value="1"/>
</dbReference>
<dbReference type="AlphaFoldDB" id="A0A7W4W5P3"/>
<evidence type="ECO:0000313" key="5">
    <source>
        <dbReference type="Proteomes" id="UP000537130"/>
    </source>
</evidence>
<keyword evidence="5" id="KW-1185">Reference proteome</keyword>
<comment type="caution">
    <text evidence="4">The sequence shown here is derived from an EMBL/GenBank/DDBJ whole genome shotgun (WGS) entry which is preliminary data.</text>
</comment>
<dbReference type="GO" id="GO:0005886">
    <property type="term" value="C:plasma membrane"/>
    <property type="evidence" value="ECO:0007669"/>
    <property type="project" value="TreeGrafter"/>
</dbReference>
<dbReference type="Pfam" id="PF13807">
    <property type="entry name" value="GNVR"/>
    <property type="match status" value="1"/>
</dbReference>
<keyword evidence="2" id="KW-1133">Transmembrane helix</keyword>
<dbReference type="EMBL" id="JACHWY010000002">
    <property type="protein sequence ID" value="MBB3047820.1"/>
    <property type="molecule type" value="Genomic_DNA"/>
</dbReference>
<evidence type="ECO:0000256" key="2">
    <source>
        <dbReference type="SAM" id="Phobius"/>
    </source>
</evidence>
<feature type="domain" description="Tyrosine-protein kinase G-rich" evidence="3">
    <location>
        <begin position="348"/>
        <end position="425"/>
    </location>
</feature>
<name>A0A7W4W5P3_9GAMM</name>
<feature type="transmembrane region" description="Helical" evidence="2">
    <location>
        <begin position="21"/>
        <end position="45"/>
    </location>
</feature>
<protein>
    <submittedName>
        <fullName evidence="4">Polysaccharide chain length determinant protein (PEP-CTERM system associated)</fullName>
    </submittedName>
</protein>
<dbReference type="GO" id="GO:0004713">
    <property type="term" value="F:protein tyrosine kinase activity"/>
    <property type="evidence" value="ECO:0007669"/>
    <property type="project" value="TreeGrafter"/>
</dbReference>